<dbReference type="InterPro" id="IPR007341">
    <property type="entry name" value="Transgly_assoc"/>
</dbReference>
<feature type="transmembrane region" description="Helical" evidence="6">
    <location>
        <begin position="64"/>
        <end position="84"/>
    </location>
</feature>
<dbReference type="AlphaFoldDB" id="X1EDN9"/>
<organism evidence="7">
    <name type="scientific">marine sediment metagenome</name>
    <dbReference type="NCBI Taxonomy" id="412755"/>
    <lineage>
        <taxon>unclassified sequences</taxon>
        <taxon>metagenomes</taxon>
        <taxon>ecological metagenomes</taxon>
    </lineage>
</organism>
<keyword evidence="4 6" id="KW-1133">Transmembrane helix</keyword>
<evidence type="ECO:0000313" key="7">
    <source>
        <dbReference type="EMBL" id="GAH31411.1"/>
    </source>
</evidence>
<evidence type="ECO:0000256" key="3">
    <source>
        <dbReference type="ARBA" id="ARBA00022692"/>
    </source>
</evidence>
<dbReference type="Pfam" id="PF04226">
    <property type="entry name" value="Transgly_assoc"/>
    <property type="match status" value="1"/>
</dbReference>
<dbReference type="EMBL" id="BARU01012786">
    <property type="protein sequence ID" value="GAH31411.1"/>
    <property type="molecule type" value="Genomic_DNA"/>
</dbReference>
<feature type="transmembrane region" description="Helical" evidence="6">
    <location>
        <begin position="6"/>
        <end position="24"/>
    </location>
</feature>
<evidence type="ECO:0000256" key="2">
    <source>
        <dbReference type="ARBA" id="ARBA00022475"/>
    </source>
</evidence>
<proteinExistence type="predicted"/>
<comment type="subcellular location">
    <subcellularLocation>
        <location evidence="1">Cell membrane</location>
        <topology evidence="1">Multi-pass membrane protein</topology>
    </subcellularLocation>
</comment>
<evidence type="ECO:0000256" key="6">
    <source>
        <dbReference type="SAM" id="Phobius"/>
    </source>
</evidence>
<dbReference type="GO" id="GO:0005886">
    <property type="term" value="C:plasma membrane"/>
    <property type="evidence" value="ECO:0007669"/>
    <property type="project" value="UniProtKB-SubCell"/>
</dbReference>
<dbReference type="PANTHER" id="PTHR33884">
    <property type="entry name" value="UPF0410 PROTEIN YMGE"/>
    <property type="match status" value="1"/>
</dbReference>
<keyword evidence="2" id="KW-1003">Cell membrane</keyword>
<evidence type="ECO:0000256" key="1">
    <source>
        <dbReference type="ARBA" id="ARBA00004651"/>
    </source>
</evidence>
<keyword evidence="5 6" id="KW-0472">Membrane</keyword>
<accession>X1EDN9</accession>
<evidence type="ECO:0008006" key="8">
    <source>
        <dbReference type="Google" id="ProtNLM"/>
    </source>
</evidence>
<name>X1EDN9_9ZZZZ</name>
<gene>
    <name evidence="7" type="ORF">S03H2_23416</name>
</gene>
<comment type="caution">
    <text evidence="7">The sequence shown here is derived from an EMBL/GenBank/DDBJ whole genome shotgun (WGS) entry which is preliminary data.</text>
</comment>
<protein>
    <recommendedName>
        <fullName evidence="8">GlsB/YeaQ/YmgE family stress response membrane protein</fullName>
    </recommendedName>
</protein>
<dbReference type="PANTHER" id="PTHR33884:SF3">
    <property type="entry name" value="UPF0410 PROTEIN YMGE"/>
    <property type="match status" value="1"/>
</dbReference>
<sequence>MIWNLGSLIVLGAVVGWLASIILGRNKEMGCWANIGIGILGALIAGLVMSLVFPSAPDVGGVNLYSIVLGVIGAVLLLLITGWYRGRPA</sequence>
<keyword evidence="3 6" id="KW-0812">Transmembrane</keyword>
<evidence type="ECO:0000256" key="5">
    <source>
        <dbReference type="ARBA" id="ARBA00023136"/>
    </source>
</evidence>
<evidence type="ECO:0000256" key="4">
    <source>
        <dbReference type="ARBA" id="ARBA00022989"/>
    </source>
</evidence>
<reference evidence="7" key="1">
    <citation type="journal article" date="2014" name="Front. Microbiol.">
        <title>High frequency of phylogenetically diverse reductive dehalogenase-homologous genes in deep subseafloor sedimentary metagenomes.</title>
        <authorList>
            <person name="Kawai M."/>
            <person name="Futagami T."/>
            <person name="Toyoda A."/>
            <person name="Takaki Y."/>
            <person name="Nishi S."/>
            <person name="Hori S."/>
            <person name="Arai W."/>
            <person name="Tsubouchi T."/>
            <person name="Morono Y."/>
            <person name="Uchiyama I."/>
            <person name="Ito T."/>
            <person name="Fujiyama A."/>
            <person name="Inagaki F."/>
            <person name="Takami H."/>
        </authorList>
    </citation>
    <scope>NUCLEOTIDE SEQUENCE</scope>
    <source>
        <strain evidence="7">Expedition CK06-06</strain>
    </source>
</reference>
<feature type="transmembrane region" description="Helical" evidence="6">
    <location>
        <begin position="31"/>
        <end position="52"/>
    </location>
</feature>